<evidence type="ECO:0000313" key="2">
    <source>
        <dbReference type="EMBL" id="SCU67120.1"/>
    </source>
</evidence>
<protein>
    <submittedName>
        <fullName evidence="2">Uncharacterized protein</fullName>
    </submittedName>
</protein>
<keyword evidence="1" id="KW-1133">Transmembrane helix</keyword>
<dbReference type="EMBL" id="CZPT02000689">
    <property type="protein sequence ID" value="SCU67120.1"/>
    <property type="molecule type" value="Genomic_DNA"/>
</dbReference>
<organism evidence="2 3">
    <name type="scientific">Trypanosoma equiperdum</name>
    <dbReference type="NCBI Taxonomy" id="5694"/>
    <lineage>
        <taxon>Eukaryota</taxon>
        <taxon>Discoba</taxon>
        <taxon>Euglenozoa</taxon>
        <taxon>Kinetoplastea</taxon>
        <taxon>Metakinetoplastina</taxon>
        <taxon>Trypanosomatida</taxon>
        <taxon>Trypanosomatidae</taxon>
        <taxon>Trypanosoma</taxon>
    </lineage>
</organism>
<dbReference type="RefSeq" id="XP_067078480.1">
    <property type="nucleotide sequence ID" value="XM_067222379.1"/>
</dbReference>
<keyword evidence="1" id="KW-0472">Membrane</keyword>
<sequence length="408" mass="45230">MKRQRTASRGLLASARKTLYRQRWLVAAAAAFLLVGYLLHETQENSPFGPLIDAVADDAAFLSEALDAAKVDQKEENLAHFSRGMIQIGSTLEKVVGVAARNKAEPAVIMEPYINRAVAIYRSAVDFALQMLDPLLKREEQKQRENQPMWGVKGAVSYATTVVLPEYYFAIDDTTSHSATLVRGMQLLLQISNTLPIAETPSPPTNTTPKTLVDCRRHGTDLEWLQFCVSSFKNRTTLAIRRAAVLEELIALHPEYAPLRLHYAAAIALDRDVIQAHTVVTFITGEMEKSSKRAYPDPLHAAMLRLLKAFVLPFDSSPTPPSPSDLDSAAREALKGVDEIGNCSNLIRPFGAESNSSWNRRFRGVKRPDVMDKWQAKQLLKAMRMLKQRLQAGSEGSDILPAGFAECS</sequence>
<proteinExistence type="predicted"/>
<accession>A0A1G4I5G2</accession>
<comment type="caution">
    <text evidence="2">The sequence shown here is derived from an EMBL/GenBank/DDBJ whole genome shotgun (WGS) entry which is preliminary data.</text>
</comment>
<dbReference type="AlphaFoldDB" id="A0A1G4I5G2"/>
<dbReference type="Proteomes" id="UP000195570">
    <property type="component" value="Unassembled WGS sequence"/>
</dbReference>
<keyword evidence="1" id="KW-0812">Transmembrane</keyword>
<dbReference type="GeneID" id="92381757"/>
<dbReference type="VEuPathDB" id="TriTrypDB:TEOVI_000782300"/>
<gene>
    <name evidence="2" type="ORF">TEOVI_000782300</name>
</gene>
<reference evidence="2" key="1">
    <citation type="submission" date="2016-09" db="EMBL/GenBank/DDBJ databases">
        <authorList>
            <person name="Hebert L."/>
            <person name="Moumen B."/>
        </authorList>
    </citation>
    <scope>NUCLEOTIDE SEQUENCE [LARGE SCALE GENOMIC DNA]</scope>
    <source>
        <strain evidence="2">OVI</strain>
    </source>
</reference>
<evidence type="ECO:0000256" key="1">
    <source>
        <dbReference type="SAM" id="Phobius"/>
    </source>
</evidence>
<keyword evidence="3" id="KW-1185">Reference proteome</keyword>
<evidence type="ECO:0000313" key="3">
    <source>
        <dbReference type="Proteomes" id="UP000195570"/>
    </source>
</evidence>
<name>A0A1G4I5G2_TRYEQ</name>
<feature type="transmembrane region" description="Helical" evidence="1">
    <location>
        <begin position="21"/>
        <end position="39"/>
    </location>
</feature>